<accession>A0A0F3GW74</accession>
<dbReference type="AlphaFoldDB" id="A0A0F3GW74"/>
<protein>
    <submittedName>
        <fullName evidence="1">Uncharacterized protein</fullName>
    </submittedName>
</protein>
<reference evidence="1 2" key="1">
    <citation type="submission" date="2015-02" db="EMBL/GenBank/DDBJ databases">
        <title>Single-cell genomics of uncultivated deep-branching MTB reveals a conserved set of magnetosome genes.</title>
        <authorList>
            <person name="Kolinko S."/>
            <person name="Richter M."/>
            <person name="Glockner F.O."/>
            <person name="Brachmann A."/>
            <person name="Schuler D."/>
        </authorList>
    </citation>
    <scope>NUCLEOTIDE SEQUENCE [LARGE SCALE GENOMIC DNA]</scope>
    <source>
        <strain evidence="1">TM-1</strain>
    </source>
</reference>
<name>A0A0F3GW74_9BACT</name>
<sequence length="94" mass="10663">MMKNIVTVILILMSFGLVKPQSFSINTNADDCVIVTLDVCSNDAFGGVFDNYADSFCEKIFSLEMLESVAFYFPLEKHRYQLIQSSIKDRPPEI</sequence>
<dbReference type="EMBL" id="LACI01000682">
    <property type="protein sequence ID" value="KJU86229.1"/>
    <property type="molecule type" value="Genomic_DNA"/>
</dbReference>
<evidence type="ECO:0000313" key="1">
    <source>
        <dbReference type="EMBL" id="KJU86229.1"/>
    </source>
</evidence>
<evidence type="ECO:0000313" key="2">
    <source>
        <dbReference type="Proteomes" id="UP000033423"/>
    </source>
</evidence>
<gene>
    <name evidence="1" type="ORF">MBAV_001586</name>
</gene>
<dbReference type="Proteomes" id="UP000033423">
    <property type="component" value="Unassembled WGS sequence"/>
</dbReference>
<organism evidence="1 2">
    <name type="scientific">Candidatus Magnetobacterium bavaricum</name>
    <dbReference type="NCBI Taxonomy" id="29290"/>
    <lineage>
        <taxon>Bacteria</taxon>
        <taxon>Pseudomonadati</taxon>
        <taxon>Nitrospirota</taxon>
        <taxon>Thermodesulfovibrionia</taxon>
        <taxon>Thermodesulfovibrionales</taxon>
        <taxon>Candidatus Magnetobacteriaceae</taxon>
        <taxon>Candidatus Magnetobacterium</taxon>
    </lineage>
</organism>
<proteinExistence type="predicted"/>
<keyword evidence="2" id="KW-1185">Reference proteome</keyword>
<comment type="caution">
    <text evidence="1">The sequence shown here is derived from an EMBL/GenBank/DDBJ whole genome shotgun (WGS) entry which is preliminary data.</text>
</comment>